<dbReference type="EC" id="6.3.2.31" evidence="9"/>
<keyword evidence="7" id="KW-0464">Manganese</keyword>
<feature type="domain" description="Coenzyme F420:L-glutamate ligase-like" evidence="8">
    <location>
        <begin position="26"/>
        <end position="247"/>
    </location>
</feature>
<dbReference type="Gene3D" id="3.90.1660.10">
    <property type="entry name" value="CofE-like domain"/>
    <property type="match status" value="1"/>
</dbReference>
<evidence type="ECO:0000256" key="6">
    <source>
        <dbReference type="ARBA" id="ARBA00023134"/>
    </source>
</evidence>
<keyword evidence="10" id="KW-1185">Reference proteome</keyword>
<dbReference type="GO" id="GO:0052618">
    <property type="term" value="F:coenzyme F420-0:L-glutamate ligase activity"/>
    <property type="evidence" value="ECO:0007669"/>
    <property type="project" value="UniProtKB-EC"/>
</dbReference>
<evidence type="ECO:0000259" key="8">
    <source>
        <dbReference type="Pfam" id="PF01996"/>
    </source>
</evidence>
<keyword evidence="3" id="KW-0547">Nucleotide-binding</keyword>
<dbReference type="PANTHER" id="PTHR47917">
    <property type="match status" value="1"/>
</dbReference>
<keyword evidence="2" id="KW-0479">Metal-binding</keyword>
<evidence type="ECO:0000256" key="7">
    <source>
        <dbReference type="ARBA" id="ARBA00023211"/>
    </source>
</evidence>
<dbReference type="KEGG" id="abat:CFX1CAM_1025"/>
<evidence type="ECO:0000256" key="4">
    <source>
        <dbReference type="ARBA" id="ARBA00022842"/>
    </source>
</evidence>
<dbReference type="AlphaFoldDB" id="A0A1Y6K7U0"/>
<evidence type="ECO:0000313" key="9">
    <source>
        <dbReference type="EMBL" id="SMX54090.1"/>
    </source>
</evidence>
<dbReference type="EMBL" id="LT859958">
    <property type="protein sequence ID" value="SMX54090.1"/>
    <property type="molecule type" value="Genomic_DNA"/>
</dbReference>
<gene>
    <name evidence="9" type="primary">cofE</name>
    <name evidence="9" type="ORF">CFX1CAM_1025</name>
</gene>
<dbReference type="SUPFAM" id="SSF144010">
    <property type="entry name" value="CofE-like"/>
    <property type="match status" value="1"/>
</dbReference>
<dbReference type="InterPro" id="IPR002847">
    <property type="entry name" value="F420-0_gamma-glut_ligase-dom"/>
</dbReference>
<dbReference type="InterPro" id="IPR008225">
    <property type="entry name" value="F420-0_g-glutamyl_ligase"/>
</dbReference>
<dbReference type="GO" id="GO:0046872">
    <property type="term" value="F:metal ion binding"/>
    <property type="evidence" value="ECO:0007669"/>
    <property type="project" value="UniProtKB-KW"/>
</dbReference>
<keyword evidence="5" id="KW-0630">Potassium</keyword>
<dbReference type="EC" id="6.3.2.34" evidence="9"/>
<name>A0A1Y6K7U0_9CHLR</name>
<dbReference type="Gene3D" id="3.30.1330.100">
    <property type="entry name" value="CofE-like"/>
    <property type="match status" value="1"/>
</dbReference>
<dbReference type="GO" id="GO:0005525">
    <property type="term" value="F:GTP binding"/>
    <property type="evidence" value="ECO:0007669"/>
    <property type="project" value="UniProtKB-KW"/>
</dbReference>
<protein>
    <submittedName>
        <fullName evidence="9">Coenzyme F420:L-glutamate ligase</fullName>
        <ecNumber evidence="9">6.3.2.31</ecNumber>
        <ecNumber evidence="9">6.3.2.34</ecNumber>
    </submittedName>
</protein>
<keyword evidence="4" id="KW-0460">Magnesium</keyword>
<dbReference type="GO" id="GO:0052619">
    <property type="term" value="F:coenzyme F420-1:gamma-L-glutamate ligase activity"/>
    <property type="evidence" value="ECO:0007669"/>
    <property type="project" value="UniProtKB-EC"/>
</dbReference>
<evidence type="ECO:0000313" key="10">
    <source>
        <dbReference type="Proteomes" id="UP000195514"/>
    </source>
</evidence>
<dbReference type="NCBIfam" id="TIGR01916">
    <property type="entry name" value="F420_cofE"/>
    <property type="match status" value="1"/>
</dbReference>
<reference evidence="10" key="1">
    <citation type="submission" date="2017-05" db="EMBL/GenBank/DDBJ databases">
        <authorList>
            <person name="Kirkegaard R."/>
            <person name="Mcilroy J S."/>
        </authorList>
    </citation>
    <scope>NUCLEOTIDE SEQUENCE [LARGE SCALE GENOMIC DNA]</scope>
</reference>
<dbReference type="PANTHER" id="PTHR47917:SF1">
    <property type="entry name" value="COENZYME F420:L-GLUTAMATE LIGASE"/>
    <property type="match status" value="1"/>
</dbReference>
<evidence type="ECO:0000256" key="3">
    <source>
        <dbReference type="ARBA" id="ARBA00022741"/>
    </source>
</evidence>
<accession>A0A1Y6K7U0</accession>
<organism evidence="9 10">
    <name type="scientific">Candidatus Brevifilum fermentans</name>
    <dbReference type="NCBI Taxonomy" id="1986204"/>
    <lineage>
        <taxon>Bacteria</taxon>
        <taxon>Bacillati</taxon>
        <taxon>Chloroflexota</taxon>
        <taxon>Anaerolineae</taxon>
        <taxon>Anaerolineales</taxon>
        <taxon>Anaerolineaceae</taxon>
        <taxon>Candidatus Brevifilum</taxon>
    </lineage>
</organism>
<sequence>MLPAFASPEFLIRHKMGLNLIPLEGFPLVKPGDDLASLVAETLAKNGFSLQDGDIVVLAQKIVSKAEDRLVNLTTVDPSEAARDYAHITGKDPRLVELILSECREVVRVRQGLMIVEHRLGFISANAGIDHSNVSGPWGEPQDWVLLLPEDPDASAAQIRAQLQARYACRLGVLIIDSHGRAWRNGTIGMTIGLSGLPGLVDLRGQADLFDFRLRITQVAASDELAAGASLMMGQAREGTPVVLARGFPYPLREASLSELIRNKDLDLFR</sequence>
<dbReference type="Pfam" id="PF01996">
    <property type="entry name" value="F420_ligase"/>
    <property type="match status" value="1"/>
</dbReference>
<keyword evidence="1 9" id="KW-0436">Ligase</keyword>
<dbReference type="Proteomes" id="UP000195514">
    <property type="component" value="Chromosome I"/>
</dbReference>
<proteinExistence type="predicted"/>
<evidence type="ECO:0000256" key="2">
    <source>
        <dbReference type="ARBA" id="ARBA00022723"/>
    </source>
</evidence>
<keyword evidence="6" id="KW-0342">GTP-binding</keyword>
<evidence type="ECO:0000256" key="1">
    <source>
        <dbReference type="ARBA" id="ARBA00022598"/>
    </source>
</evidence>
<evidence type="ECO:0000256" key="5">
    <source>
        <dbReference type="ARBA" id="ARBA00022958"/>
    </source>
</evidence>